<feature type="domain" description="C2H2-type" evidence="9">
    <location>
        <begin position="312"/>
        <end position="341"/>
    </location>
</feature>
<dbReference type="SMART" id="SM00355">
    <property type="entry name" value="ZnF_C2H2"/>
    <property type="match status" value="4"/>
</dbReference>
<dbReference type="InterPro" id="IPR013087">
    <property type="entry name" value="Znf_C2H2_type"/>
</dbReference>
<dbReference type="PANTHER" id="PTHR23226:SF416">
    <property type="entry name" value="FI01424P"/>
    <property type="match status" value="1"/>
</dbReference>
<evidence type="ECO:0000256" key="8">
    <source>
        <dbReference type="SAM" id="MobiDB-lite"/>
    </source>
</evidence>
<gene>
    <name evidence="10" type="ORF">E4U56_005858</name>
</gene>
<evidence type="ECO:0000256" key="2">
    <source>
        <dbReference type="ARBA" id="ARBA00022723"/>
    </source>
</evidence>
<dbReference type="FunFam" id="3.30.160.60:FF:002343">
    <property type="entry name" value="Zinc finger protein 33A"/>
    <property type="match status" value="1"/>
</dbReference>
<keyword evidence="2" id="KW-0479">Metal-binding</keyword>
<evidence type="ECO:0000313" key="11">
    <source>
        <dbReference type="Proteomes" id="UP000784919"/>
    </source>
</evidence>
<keyword evidence="3" id="KW-0677">Repeat</keyword>
<feature type="region of interest" description="Disordered" evidence="8">
    <location>
        <begin position="451"/>
        <end position="583"/>
    </location>
</feature>
<name>A0A9P7MLY3_9HYPO</name>
<organism evidence="10 11">
    <name type="scientific">Claviceps arundinis</name>
    <dbReference type="NCBI Taxonomy" id="1623583"/>
    <lineage>
        <taxon>Eukaryota</taxon>
        <taxon>Fungi</taxon>
        <taxon>Dikarya</taxon>
        <taxon>Ascomycota</taxon>
        <taxon>Pezizomycotina</taxon>
        <taxon>Sordariomycetes</taxon>
        <taxon>Hypocreomycetidae</taxon>
        <taxon>Hypocreales</taxon>
        <taxon>Clavicipitaceae</taxon>
        <taxon>Claviceps</taxon>
    </lineage>
</organism>
<dbReference type="Proteomes" id="UP000784919">
    <property type="component" value="Unassembled WGS sequence"/>
</dbReference>
<evidence type="ECO:0000256" key="4">
    <source>
        <dbReference type="ARBA" id="ARBA00022771"/>
    </source>
</evidence>
<evidence type="ECO:0000256" key="5">
    <source>
        <dbReference type="ARBA" id="ARBA00022833"/>
    </source>
</evidence>
<keyword evidence="4 7" id="KW-0863">Zinc-finger</keyword>
<dbReference type="PANTHER" id="PTHR23226">
    <property type="entry name" value="ZINC FINGER AND SCAN DOMAIN-CONTAINING"/>
    <property type="match status" value="1"/>
</dbReference>
<feature type="domain" description="C2H2-type" evidence="9">
    <location>
        <begin position="264"/>
        <end position="293"/>
    </location>
</feature>
<feature type="compositionally biased region" description="Low complexity" evidence="8">
    <location>
        <begin position="551"/>
        <end position="560"/>
    </location>
</feature>
<feature type="compositionally biased region" description="Low complexity" evidence="8">
    <location>
        <begin position="481"/>
        <end position="543"/>
    </location>
</feature>
<dbReference type="GO" id="GO:0008270">
    <property type="term" value="F:zinc ion binding"/>
    <property type="evidence" value="ECO:0007669"/>
    <property type="project" value="UniProtKB-KW"/>
</dbReference>
<dbReference type="Gene3D" id="3.30.160.60">
    <property type="entry name" value="Classic Zinc Finger"/>
    <property type="match status" value="4"/>
</dbReference>
<evidence type="ECO:0000256" key="7">
    <source>
        <dbReference type="PROSITE-ProRule" id="PRU00042"/>
    </source>
</evidence>
<evidence type="ECO:0000256" key="1">
    <source>
        <dbReference type="ARBA" id="ARBA00004123"/>
    </source>
</evidence>
<dbReference type="FunFam" id="3.30.160.60:FF:002157">
    <property type="entry name" value="Transcription factor"/>
    <property type="match status" value="1"/>
</dbReference>
<dbReference type="SUPFAM" id="SSF57667">
    <property type="entry name" value="beta-beta-alpha zinc fingers"/>
    <property type="match status" value="3"/>
</dbReference>
<dbReference type="InterPro" id="IPR036236">
    <property type="entry name" value="Znf_C2H2_sf"/>
</dbReference>
<feature type="compositionally biased region" description="Low complexity" evidence="8">
    <location>
        <begin position="231"/>
        <end position="245"/>
    </location>
</feature>
<dbReference type="GO" id="GO:0005634">
    <property type="term" value="C:nucleus"/>
    <property type="evidence" value="ECO:0007669"/>
    <property type="project" value="UniProtKB-SubCell"/>
</dbReference>
<evidence type="ECO:0000256" key="3">
    <source>
        <dbReference type="ARBA" id="ARBA00022737"/>
    </source>
</evidence>
<evidence type="ECO:0000259" key="9">
    <source>
        <dbReference type="PROSITE" id="PS50157"/>
    </source>
</evidence>
<dbReference type="PROSITE" id="PS50157">
    <property type="entry name" value="ZINC_FINGER_C2H2_2"/>
    <property type="match status" value="4"/>
</dbReference>
<feature type="region of interest" description="Disordered" evidence="8">
    <location>
        <begin position="136"/>
        <end position="167"/>
    </location>
</feature>
<feature type="compositionally biased region" description="Low complexity" evidence="8">
    <location>
        <begin position="457"/>
        <end position="472"/>
    </location>
</feature>
<feature type="compositionally biased region" description="Low complexity" evidence="8">
    <location>
        <begin position="149"/>
        <end position="163"/>
    </location>
</feature>
<dbReference type="AlphaFoldDB" id="A0A9P7MLY3"/>
<comment type="subcellular location">
    <subcellularLocation>
        <location evidence="1">Nucleus</location>
    </subcellularLocation>
</comment>
<dbReference type="PROSITE" id="PS00028">
    <property type="entry name" value="ZINC_FINGER_C2H2_1"/>
    <property type="match status" value="4"/>
</dbReference>
<sequence length="625" mass="71447">MSLAAVSASSNWGRWSQQQLPHEHHDFGMMDAEAVPTFMSYESRPTSTAAPTQRSLASQYIVAPAYTTAAPMTSVAAPHYQTQNAYTTYATAYQSPPPSTPLGSPFRSVFAERHHSTSTVSEAETDRIRSIRRGSRQISAGRLQSPARSNSVVSIAHSSASSNPTVNSKTITFNETINPKDRVIFDTHVDELMKAIQTTTEEQEKATRHILTPAHTPRSDSSPEGNSPVYSHSHSQSHSQSQPQHAFPETTARKATPRLKNKRWACDGPNCDKTFGQKTHLDIHRRTHSGVRPYVSAADTLKPINKVLKRGQHCPQENCNLVFSQRGNLITHIRRHTGEKPFSCKICGKTFAQRGNVRSHEETHKGLKPYICKLDDCNKAFSQLGNMKTHQNNFHKETLRELTATFAKFSQMGEVPHEHREIYEYFREHYKNSNKGIKGRGKARTVAVRKPKMNNTQQQEQQPQPQQQQQQHQLRKEQQHQHQQQQQQQQQQQHSQHSQHQQYSQHQHYTHQPQHSPHQQYEQHQHQQTQHTQHTQNHQISQHTQHHQHHQPAQITQNHQQQHHHAPAPMMPSAHFAQGPMPSPVPAYVPRTYSLFDHGQSHNAATGMLYEDEHARQMAFANRMY</sequence>
<keyword evidence="5" id="KW-0862">Zinc</keyword>
<evidence type="ECO:0000256" key="6">
    <source>
        <dbReference type="ARBA" id="ARBA00023242"/>
    </source>
</evidence>
<feature type="region of interest" description="Disordered" evidence="8">
    <location>
        <begin position="199"/>
        <end position="263"/>
    </location>
</feature>
<feature type="domain" description="C2H2-type" evidence="9">
    <location>
        <begin position="342"/>
        <end position="369"/>
    </location>
</feature>
<dbReference type="Pfam" id="PF00096">
    <property type="entry name" value="zf-C2H2"/>
    <property type="match status" value="4"/>
</dbReference>
<reference evidence="10" key="1">
    <citation type="journal article" date="2020" name="bioRxiv">
        <title>Whole genome comparisons of ergot fungi reveals the divergence and evolution of species within the genus Claviceps are the result of varying mechanisms driving genome evolution and host range expansion.</title>
        <authorList>
            <person name="Wyka S.A."/>
            <person name="Mondo S.J."/>
            <person name="Liu M."/>
            <person name="Dettman J."/>
            <person name="Nalam V."/>
            <person name="Broders K.D."/>
        </authorList>
    </citation>
    <scope>NUCLEOTIDE SEQUENCE</scope>
    <source>
        <strain evidence="10">CCC 1102</strain>
    </source>
</reference>
<protein>
    <recommendedName>
        <fullName evidence="9">C2H2-type domain-containing protein</fullName>
    </recommendedName>
</protein>
<feature type="domain" description="C2H2-type" evidence="9">
    <location>
        <begin position="370"/>
        <end position="395"/>
    </location>
</feature>
<dbReference type="GO" id="GO:0000978">
    <property type="term" value="F:RNA polymerase II cis-regulatory region sequence-specific DNA binding"/>
    <property type="evidence" value="ECO:0007669"/>
    <property type="project" value="TreeGrafter"/>
</dbReference>
<feature type="compositionally biased region" description="Polar residues" evidence="8">
    <location>
        <begin position="219"/>
        <end position="230"/>
    </location>
</feature>
<evidence type="ECO:0000313" key="10">
    <source>
        <dbReference type="EMBL" id="KAG5958041.1"/>
    </source>
</evidence>
<dbReference type="OrthoDB" id="427030at2759"/>
<keyword evidence="6" id="KW-0539">Nucleus</keyword>
<accession>A0A9P7MLY3</accession>
<proteinExistence type="predicted"/>
<comment type="caution">
    <text evidence="10">The sequence shown here is derived from an EMBL/GenBank/DDBJ whole genome shotgun (WGS) entry which is preliminary data.</text>
</comment>
<dbReference type="GO" id="GO:0000981">
    <property type="term" value="F:DNA-binding transcription factor activity, RNA polymerase II-specific"/>
    <property type="evidence" value="ECO:0007669"/>
    <property type="project" value="TreeGrafter"/>
</dbReference>
<dbReference type="EMBL" id="SRPS01000434">
    <property type="protein sequence ID" value="KAG5958041.1"/>
    <property type="molecule type" value="Genomic_DNA"/>
</dbReference>